<evidence type="ECO:0000313" key="4">
    <source>
        <dbReference type="Proteomes" id="UP000670776"/>
    </source>
</evidence>
<sequence length="374" mass="41270">MKLITLLFIFVLGIFNVNAQIINPAEKLALPSTLSESSGAIFFNGKLITHNDSGGENKLYELDTISGQITRTVTITNATNVDWEDITQDDTYIYIGDIGNNVSGNRTDLKIYKLSKNDYLSSTSVTAETIAFSYANQTNFTASSPNTTEWDAEALVSFDATHLIIFSKNWVNNNTKAYLVPKSPGSYQLTPLAASLNSGGLITGGTYNPFTGKLYLIGYTSFLQPFIWVCANFNGNNVFSGTNTQTSLSSFGFEQVEAITFVNENRYFVTSESFSQSFISDYAKLMSFSTNDASLSIRLIDTPEDVFLYPNPVINSLTIQNPEVILVEIYDSKLSQLHSSTNKTIDMSPFSKGIYLIKMTTNTGQVIVKKIVKN</sequence>
<dbReference type="InterPro" id="IPR026444">
    <property type="entry name" value="Secre_tail"/>
</dbReference>
<evidence type="ECO:0000313" key="3">
    <source>
        <dbReference type="EMBL" id="MBP0902928.1"/>
    </source>
</evidence>
<feature type="domain" description="Secretion system C-terminal sorting" evidence="2">
    <location>
        <begin position="308"/>
        <end position="372"/>
    </location>
</feature>
<name>A0ABS4BQR8_9FLAO</name>
<gene>
    <name evidence="3" type="ORF">J8H85_03720</name>
</gene>
<dbReference type="NCBIfam" id="TIGR04183">
    <property type="entry name" value="Por_Secre_tail"/>
    <property type="match status" value="1"/>
</dbReference>
<accession>A0ABS4BQR8</accession>
<dbReference type="RefSeq" id="WP_209652794.1">
    <property type="nucleotide sequence ID" value="NZ_JAGJCB010000002.1"/>
</dbReference>
<keyword evidence="1" id="KW-0732">Signal</keyword>
<dbReference type="InterPro" id="IPR011047">
    <property type="entry name" value="Quinoprotein_ADH-like_sf"/>
</dbReference>
<protein>
    <submittedName>
        <fullName evidence="3">T9SS type A sorting domain-containing protein</fullName>
    </submittedName>
</protein>
<keyword evidence="4" id="KW-1185">Reference proteome</keyword>
<organism evidence="3 4">
    <name type="scientific">Mariniflexile gromovii</name>
    <dbReference type="NCBI Taxonomy" id="362523"/>
    <lineage>
        <taxon>Bacteria</taxon>
        <taxon>Pseudomonadati</taxon>
        <taxon>Bacteroidota</taxon>
        <taxon>Flavobacteriia</taxon>
        <taxon>Flavobacteriales</taxon>
        <taxon>Flavobacteriaceae</taxon>
        <taxon>Mariniflexile</taxon>
    </lineage>
</organism>
<dbReference type="Pfam" id="PF18962">
    <property type="entry name" value="Por_Secre_tail"/>
    <property type="match status" value="1"/>
</dbReference>
<evidence type="ECO:0000259" key="2">
    <source>
        <dbReference type="Pfam" id="PF18962"/>
    </source>
</evidence>
<dbReference type="EMBL" id="JAGJCB010000002">
    <property type="protein sequence ID" value="MBP0902928.1"/>
    <property type="molecule type" value="Genomic_DNA"/>
</dbReference>
<comment type="caution">
    <text evidence="3">The sequence shown here is derived from an EMBL/GenBank/DDBJ whole genome shotgun (WGS) entry which is preliminary data.</text>
</comment>
<reference evidence="3 4" key="1">
    <citation type="submission" date="2021-04" db="EMBL/GenBank/DDBJ databases">
        <title>Mariniflexile gromovii gen. nov., sp. nov., a gliding bacterium isolated from the sea urchin Strongylocentrotus intermedius.</title>
        <authorList>
            <person name="Ko S."/>
            <person name="Le V."/>
            <person name="Ahn C.-Y."/>
            <person name="Oh H.-M."/>
        </authorList>
    </citation>
    <scope>NUCLEOTIDE SEQUENCE [LARGE SCALE GENOMIC DNA]</scope>
    <source>
        <strain evidence="3 4">KCTC 12570</strain>
    </source>
</reference>
<proteinExistence type="predicted"/>
<dbReference type="SUPFAM" id="SSF50998">
    <property type="entry name" value="Quinoprotein alcohol dehydrogenase-like"/>
    <property type="match status" value="1"/>
</dbReference>
<dbReference type="Proteomes" id="UP000670776">
    <property type="component" value="Unassembled WGS sequence"/>
</dbReference>
<evidence type="ECO:0000256" key="1">
    <source>
        <dbReference type="ARBA" id="ARBA00022729"/>
    </source>
</evidence>